<proteinExistence type="predicted"/>
<evidence type="ECO:0000313" key="1">
    <source>
        <dbReference type="EMBL" id="KRX06672.1"/>
    </source>
</evidence>
<dbReference type="EMBL" id="LDAU01000093">
    <property type="protein sequence ID" value="KRX06672.1"/>
    <property type="molecule type" value="Genomic_DNA"/>
</dbReference>
<protein>
    <submittedName>
        <fullName evidence="1">Uncharacterized protein</fullName>
    </submittedName>
</protein>
<dbReference type="InParanoid" id="A0A0V0QXC8"/>
<dbReference type="AlphaFoldDB" id="A0A0V0QXC8"/>
<accession>A0A0V0QXC8</accession>
<dbReference type="Proteomes" id="UP000054937">
    <property type="component" value="Unassembled WGS sequence"/>
</dbReference>
<keyword evidence="2" id="KW-1185">Reference proteome</keyword>
<evidence type="ECO:0000313" key="2">
    <source>
        <dbReference type="Proteomes" id="UP000054937"/>
    </source>
</evidence>
<name>A0A0V0QXC8_PSEPJ</name>
<sequence length="296" mass="35092">MRDMKIQIKNFKVLKNKKNQQESENWPNNFSNFQDFVNDNHFKALISSDLNVSQDIQNSKISPKLSNSQVIIQKNNKEQNKEKKIKVKNDKSVNITSLSANEKTNQYIDTDFIYQFEHFFSTYQGNYENLQQLNFQLQMYIVEKINIQSPYSLNHNQIQQIKKNKNQYSSQNSASSKNSEDIVEQQVLVFPTQEQVNKDPQILETYFQSLKPLKNMLDLDQFQLDNYVKLIIDEIFLEDEKSNLKQSQEQYKQNSLSKDAFFIGDQRKSSQLSDHILRSSQELLHVNRKKHKKKKY</sequence>
<comment type="caution">
    <text evidence="1">The sequence shown here is derived from an EMBL/GenBank/DDBJ whole genome shotgun (WGS) entry which is preliminary data.</text>
</comment>
<reference evidence="1 2" key="1">
    <citation type="journal article" date="2015" name="Sci. Rep.">
        <title>Genome of the facultative scuticociliatosis pathogen Pseudocohnilembus persalinus provides insight into its virulence through horizontal gene transfer.</title>
        <authorList>
            <person name="Xiong J."/>
            <person name="Wang G."/>
            <person name="Cheng J."/>
            <person name="Tian M."/>
            <person name="Pan X."/>
            <person name="Warren A."/>
            <person name="Jiang C."/>
            <person name="Yuan D."/>
            <person name="Miao W."/>
        </authorList>
    </citation>
    <scope>NUCLEOTIDE SEQUENCE [LARGE SCALE GENOMIC DNA]</scope>
    <source>
        <strain evidence="1">36N120E</strain>
    </source>
</reference>
<gene>
    <name evidence="1" type="ORF">PPERSA_07906</name>
</gene>
<organism evidence="1 2">
    <name type="scientific">Pseudocohnilembus persalinus</name>
    <name type="common">Ciliate</name>
    <dbReference type="NCBI Taxonomy" id="266149"/>
    <lineage>
        <taxon>Eukaryota</taxon>
        <taxon>Sar</taxon>
        <taxon>Alveolata</taxon>
        <taxon>Ciliophora</taxon>
        <taxon>Intramacronucleata</taxon>
        <taxon>Oligohymenophorea</taxon>
        <taxon>Scuticociliatia</taxon>
        <taxon>Philasterida</taxon>
        <taxon>Pseudocohnilembidae</taxon>
        <taxon>Pseudocohnilembus</taxon>
    </lineage>
</organism>